<proteinExistence type="predicted"/>
<protein>
    <submittedName>
        <fullName evidence="2">Uncharacterized protein</fullName>
    </submittedName>
</protein>
<reference evidence="2" key="1">
    <citation type="submission" date="2023-07" db="EMBL/GenBank/DDBJ databases">
        <title>draft genome sequence of fig (Ficus carica).</title>
        <authorList>
            <person name="Takahashi T."/>
            <person name="Nishimura K."/>
        </authorList>
    </citation>
    <scope>NUCLEOTIDE SEQUENCE</scope>
</reference>
<dbReference type="Proteomes" id="UP001187192">
    <property type="component" value="Unassembled WGS sequence"/>
</dbReference>
<keyword evidence="3" id="KW-1185">Reference proteome</keyword>
<dbReference type="Gramene" id="FCD_00006155-RA">
    <property type="protein sequence ID" value="FCD_00006155-RA:cds"/>
    <property type="gene ID" value="FCD_00006155"/>
</dbReference>
<evidence type="ECO:0000313" key="3">
    <source>
        <dbReference type="Proteomes" id="UP001187192"/>
    </source>
</evidence>
<feature type="compositionally biased region" description="Pro residues" evidence="1">
    <location>
        <begin position="1"/>
        <end position="15"/>
    </location>
</feature>
<accession>A0AA87ZDM5</accession>
<dbReference type="AlphaFoldDB" id="A0AA87ZDM5"/>
<gene>
    <name evidence="2" type="ORF">TIFTF001_004634</name>
</gene>
<sequence length="68" mass="7748">MPTPPLAIPLPPPPTTTRTPTSNENNKNCIHRIWVPSRLINFATRLDQKTKSRWKKSLAFGLNVLSKR</sequence>
<dbReference type="EMBL" id="BTGU01000004">
    <property type="protein sequence ID" value="GMN34338.1"/>
    <property type="molecule type" value="Genomic_DNA"/>
</dbReference>
<name>A0AA87ZDM5_FICCA</name>
<evidence type="ECO:0000256" key="1">
    <source>
        <dbReference type="SAM" id="MobiDB-lite"/>
    </source>
</evidence>
<feature type="region of interest" description="Disordered" evidence="1">
    <location>
        <begin position="1"/>
        <end position="27"/>
    </location>
</feature>
<comment type="caution">
    <text evidence="2">The sequence shown here is derived from an EMBL/GenBank/DDBJ whole genome shotgun (WGS) entry which is preliminary data.</text>
</comment>
<evidence type="ECO:0000313" key="2">
    <source>
        <dbReference type="EMBL" id="GMN34338.1"/>
    </source>
</evidence>
<organism evidence="2 3">
    <name type="scientific">Ficus carica</name>
    <name type="common">Common fig</name>
    <dbReference type="NCBI Taxonomy" id="3494"/>
    <lineage>
        <taxon>Eukaryota</taxon>
        <taxon>Viridiplantae</taxon>
        <taxon>Streptophyta</taxon>
        <taxon>Embryophyta</taxon>
        <taxon>Tracheophyta</taxon>
        <taxon>Spermatophyta</taxon>
        <taxon>Magnoliopsida</taxon>
        <taxon>eudicotyledons</taxon>
        <taxon>Gunneridae</taxon>
        <taxon>Pentapetalae</taxon>
        <taxon>rosids</taxon>
        <taxon>fabids</taxon>
        <taxon>Rosales</taxon>
        <taxon>Moraceae</taxon>
        <taxon>Ficeae</taxon>
        <taxon>Ficus</taxon>
    </lineage>
</organism>